<dbReference type="AlphaFoldDB" id="C7XUY6"/>
<organism evidence="1 2">
    <name type="scientific">Limosilactobacillus coleohominis 101-4-CHN</name>
    <dbReference type="NCBI Taxonomy" id="575594"/>
    <lineage>
        <taxon>Bacteria</taxon>
        <taxon>Bacillati</taxon>
        <taxon>Bacillota</taxon>
        <taxon>Bacilli</taxon>
        <taxon>Lactobacillales</taxon>
        <taxon>Lactobacillaceae</taxon>
        <taxon>Limosilactobacillus</taxon>
    </lineage>
</organism>
<dbReference type="Proteomes" id="UP000003987">
    <property type="component" value="Unassembled WGS sequence"/>
</dbReference>
<name>C7XUY6_9LACO</name>
<dbReference type="Pfam" id="PF10711">
    <property type="entry name" value="DUF2513"/>
    <property type="match status" value="1"/>
</dbReference>
<gene>
    <name evidence="1" type="ORF">HMPREF0501_00502</name>
</gene>
<accession>C7XUY6</accession>
<keyword evidence="2" id="KW-1185">Reference proteome</keyword>
<evidence type="ECO:0000313" key="2">
    <source>
        <dbReference type="Proteomes" id="UP000003987"/>
    </source>
</evidence>
<evidence type="ECO:0000313" key="1">
    <source>
        <dbReference type="EMBL" id="EEU31097.1"/>
    </source>
</evidence>
<sequence length="132" mass="15369">MNNEDYLKFYNLILTTINQYNIRDCFQLIKILRPKPELQYFVKLGYNGELMTQTIVRIVRNLAIDELIVAKSQPMAFLGTNYIIQGLTTKGHNYLAVINEPKAWRKVKQALHDEGIPLTPQSASRFMTKLFF</sequence>
<proteinExistence type="predicted"/>
<dbReference type="HOGENOM" id="CLU_1935385_0_0_9"/>
<reference evidence="1 2" key="1">
    <citation type="submission" date="2009-06" db="EMBL/GenBank/DDBJ databases">
        <title>The Genome Sequence of Lactobacillus coleohominis strain 101-4-CHN.</title>
        <authorList>
            <consortium name="The Broad Institute Genome Sequencing Platform"/>
            <person name="Ward D."/>
            <person name="Young S.K."/>
            <person name="Zeng Q."/>
            <person name="Koehrsen M."/>
            <person name="Alvarado L."/>
            <person name="Berlin A."/>
            <person name="Borenstein D."/>
            <person name="Chen Z."/>
            <person name="Engels R."/>
            <person name="Freedman E."/>
            <person name="Gellesch M."/>
            <person name="Goldberg J."/>
            <person name="Griggs A."/>
            <person name="Gujja S."/>
            <person name="Heiman D."/>
            <person name="Hepburn T."/>
            <person name="Howarth C."/>
            <person name="Jen D."/>
            <person name="Larson L."/>
            <person name="Lewis B."/>
            <person name="Mehta T."/>
            <person name="Park D."/>
            <person name="Pearson M."/>
            <person name="Roberts A."/>
            <person name="Saif S."/>
            <person name="Shea T."/>
            <person name="Shenoy N."/>
            <person name="Sisk P."/>
            <person name="Stolte C."/>
            <person name="Sykes S."/>
            <person name="Walk T."/>
            <person name="White J."/>
            <person name="Yandava C."/>
            <person name="Liu Y."/>
            <person name="Xu Q."/>
            <person name="Lander E."/>
            <person name="Nusbaum C."/>
            <person name="Galagan J."/>
            <person name="Birren B."/>
        </authorList>
    </citation>
    <scope>NUCLEOTIDE SEQUENCE [LARGE SCALE GENOMIC DNA]</scope>
    <source>
        <strain evidence="1 2">101-4-CHN</strain>
    </source>
</reference>
<dbReference type="RefSeq" id="WP_006916289.1">
    <property type="nucleotide sequence ID" value="NZ_GG698802.1"/>
</dbReference>
<evidence type="ECO:0008006" key="3">
    <source>
        <dbReference type="Google" id="ProtNLM"/>
    </source>
</evidence>
<dbReference type="InterPro" id="IPR019650">
    <property type="entry name" value="DUF2513"/>
</dbReference>
<dbReference type="STRING" id="575594.HMPREF0501_00502"/>
<dbReference type="EMBL" id="GG698802">
    <property type="protein sequence ID" value="EEU31097.1"/>
    <property type="molecule type" value="Genomic_DNA"/>
</dbReference>
<protein>
    <recommendedName>
        <fullName evidence="3">DUF2513 domain-containing protein</fullName>
    </recommendedName>
</protein>